<comment type="subunit">
    <text evidence="12">Interacts with csx1.</text>
</comment>
<dbReference type="InterPro" id="IPR012677">
    <property type="entry name" value="Nucleotide-bd_a/b_plait_sf"/>
</dbReference>
<dbReference type="InterPro" id="IPR035979">
    <property type="entry name" value="RBD_domain_sf"/>
</dbReference>
<dbReference type="PROSITE" id="PS50102">
    <property type="entry name" value="RRM"/>
    <property type="match status" value="1"/>
</dbReference>
<comment type="caution">
    <text evidence="17">The sequence shown here is derived from an EMBL/GenBank/DDBJ whole genome shotgun (WGS) entry which is preliminary data.</text>
</comment>
<dbReference type="GO" id="GO:0071014">
    <property type="term" value="C:post-mRNA release spliceosomal complex"/>
    <property type="evidence" value="ECO:0007669"/>
    <property type="project" value="UniProtKB-ARBA"/>
</dbReference>
<evidence type="ECO:0000256" key="3">
    <source>
        <dbReference type="ARBA" id="ARBA00022490"/>
    </source>
</evidence>
<feature type="compositionally biased region" description="Basic and acidic residues" evidence="14">
    <location>
        <begin position="259"/>
        <end position="279"/>
    </location>
</feature>
<feature type="compositionally biased region" description="Polar residues" evidence="14">
    <location>
        <begin position="15"/>
        <end position="28"/>
    </location>
</feature>
<dbReference type="InterPro" id="IPR036867">
    <property type="entry name" value="R3H_dom_sf"/>
</dbReference>
<dbReference type="PROSITE" id="PS51061">
    <property type="entry name" value="R3H"/>
    <property type="match status" value="1"/>
</dbReference>
<evidence type="ECO:0000256" key="5">
    <source>
        <dbReference type="ARBA" id="ARBA00022741"/>
    </source>
</evidence>
<evidence type="ECO:0000259" key="15">
    <source>
        <dbReference type="PROSITE" id="PS50102"/>
    </source>
</evidence>
<dbReference type="InterPro" id="IPR000504">
    <property type="entry name" value="RRM_dom"/>
</dbReference>
<keyword evidence="10" id="KW-0539">Nucleus</keyword>
<feature type="region of interest" description="Disordered" evidence="14">
    <location>
        <begin position="426"/>
        <end position="445"/>
    </location>
</feature>
<feature type="region of interest" description="Disordered" evidence="14">
    <location>
        <begin position="1"/>
        <end position="53"/>
    </location>
</feature>
<feature type="compositionally biased region" description="Low complexity" evidence="14">
    <location>
        <begin position="158"/>
        <end position="168"/>
    </location>
</feature>
<dbReference type="HOGENOM" id="CLU_022096_2_0_1"/>
<evidence type="ECO:0000256" key="14">
    <source>
        <dbReference type="SAM" id="MobiDB-lite"/>
    </source>
</evidence>
<feature type="region of interest" description="Disordered" evidence="14">
    <location>
        <begin position="259"/>
        <end position="312"/>
    </location>
</feature>
<keyword evidence="7" id="KW-0347">Helicase</keyword>
<dbReference type="SMART" id="SM00360">
    <property type="entry name" value="RRM"/>
    <property type="match status" value="1"/>
</dbReference>
<feature type="domain" description="R3H" evidence="16">
    <location>
        <begin position="314"/>
        <end position="378"/>
    </location>
</feature>
<dbReference type="GO" id="GO:0005524">
    <property type="term" value="F:ATP binding"/>
    <property type="evidence" value="ECO:0007669"/>
    <property type="project" value="UniProtKB-KW"/>
</dbReference>
<name>A0A086TGA5_HAPC1</name>
<evidence type="ECO:0000256" key="7">
    <source>
        <dbReference type="ARBA" id="ARBA00022806"/>
    </source>
</evidence>
<keyword evidence="4" id="KW-0597">Phosphoprotein</keyword>
<evidence type="ECO:0000313" key="18">
    <source>
        <dbReference type="Proteomes" id="UP000029964"/>
    </source>
</evidence>
<evidence type="ECO:0000256" key="8">
    <source>
        <dbReference type="ARBA" id="ARBA00022840"/>
    </source>
</evidence>
<dbReference type="GO" id="GO:0016787">
    <property type="term" value="F:hydrolase activity"/>
    <property type="evidence" value="ECO:0007669"/>
    <property type="project" value="UniProtKB-KW"/>
</dbReference>
<evidence type="ECO:0000256" key="11">
    <source>
        <dbReference type="ARBA" id="ARBA00055199"/>
    </source>
</evidence>
<dbReference type="STRING" id="857340.A0A086TGA5"/>
<feature type="domain" description="RRM" evidence="15">
    <location>
        <begin position="176"/>
        <end position="254"/>
    </location>
</feature>
<dbReference type="FunFam" id="3.30.1370.50:FF:000002">
    <property type="entry name" value="Immunoglobulin mu DNA-binding protein 2"/>
    <property type="match status" value="1"/>
</dbReference>
<evidence type="ECO:0000256" key="4">
    <source>
        <dbReference type="ARBA" id="ARBA00022553"/>
    </source>
</evidence>
<feature type="compositionally biased region" description="Low complexity" evidence="14">
    <location>
        <begin position="285"/>
        <end position="304"/>
    </location>
</feature>
<evidence type="ECO:0000256" key="1">
    <source>
        <dbReference type="ARBA" id="ARBA00004123"/>
    </source>
</evidence>
<reference evidence="18" key="1">
    <citation type="journal article" date="2014" name="Genome Announc.">
        <title>Genome sequence and annotation of Acremonium chrysogenum, producer of the beta-lactam antibiotic cephalosporin C.</title>
        <authorList>
            <person name="Terfehr D."/>
            <person name="Dahlmann T.A."/>
            <person name="Specht T."/>
            <person name="Zadra I."/>
            <person name="Kuernsteiner H."/>
            <person name="Kueck U."/>
        </authorList>
    </citation>
    <scope>NUCLEOTIDE SEQUENCE [LARGE SCALE GENOMIC DNA]</scope>
    <source>
        <strain evidence="18">ATCC 11550 / CBS 779.69 / DSM 880 / IAM 14645 / JCM 23072 / IMI 49137</strain>
    </source>
</reference>
<evidence type="ECO:0000256" key="9">
    <source>
        <dbReference type="ARBA" id="ARBA00022884"/>
    </source>
</evidence>
<dbReference type="FunFam" id="3.30.70.330:FF:000183">
    <property type="entry name" value="R3H domain containing protein"/>
    <property type="match status" value="1"/>
</dbReference>
<dbReference type="SUPFAM" id="SSF54928">
    <property type="entry name" value="RNA-binding domain, RBD"/>
    <property type="match status" value="1"/>
</dbReference>
<keyword evidence="8" id="KW-0067">ATP-binding</keyword>
<dbReference type="Gene3D" id="3.30.1370.50">
    <property type="entry name" value="R3H-like domain"/>
    <property type="match status" value="1"/>
</dbReference>
<evidence type="ECO:0000256" key="12">
    <source>
        <dbReference type="ARBA" id="ARBA00062407"/>
    </source>
</evidence>
<dbReference type="CDD" id="cd12253">
    <property type="entry name" value="RRM_PIN4_like"/>
    <property type="match status" value="1"/>
</dbReference>
<dbReference type="PANTHER" id="PTHR23003:SF17">
    <property type="entry name" value="RNA-BINDING PROTEIN PIN4"/>
    <property type="match status" value="1"/>
</dbReference>
<dbReference type="EMBL" id="JPKY01000003">
    <property type="protein sequence ID" value="KFH48387.1"/>
    <property type="molecule type" value="Genomic_DNA"/>
</dbReference>
<dbReference type="GO" id="GO:0005737">
    <property type="term" value="C:cytoplasm"/>
    <property type="evidence" value="ECO:0007669"/>
    <property type="project" value="UniProtKB-SubCell"/>
</dbReference>
<evidence type="ECO:0000313" key="17">
    <source>
        <dbReference type="EMBL" id="KFH48387.1"/>
    </source>
</evidence>
<comment type="subcellular location">
    <subcellularLocation>
        <location evidence="2">Cytoplasm</location>
    </subcellularLocation>
    <subcellularLocation>
        <location evidence="1">Nucleus</location>
    </subcellularLocation>
</comment>
<feature type="region of interest" description="Disordered" evidence="14">
    <location>
        <begin position="526"/>
        <end position="620"/>
    </location>
</feature>
<keyword evidence="6" id="KW-0378">Hydrolase</keyword>
<proteinExistence type="predicted"/>
<dbReference type="Proteomes" id="UP000029964">
    <property type="component" value="Unassembled WGS sequence"/>
</dbReference>
<dbReference type="AlphaFoldDB" id="A0A086TGA5"/>
<dbReference type="GO" id="GO:0003677">
    <property type="term" value="F:DNA binding"/>
    <property type="evidence" value="ECO:0007669"/>
    <property type="project" value="UniProtKB-ARBA"/>
</dbReference>
<dbReference type="Pfam" id="PF01424">
    <property type="entry name" value="R3H"/>
    <property type="match status" value="1"/>
</dbReference>
<evidence type="ECO:0000256" key="2">
    <source>
        <dbReference type="ARBA" id="ARBA00004496"/>
    </source>
</evidence>
<protein>
    <submittedName>
        <fullName evidence="17">RNA-binding post-transcriptional regulator-like protein</fullName>
    </submittedName>
</protein>
<keyword evidence="18" id="KW-1185">Reference proteome</keyword>
<feature type="compositionally biased region" description="Gly residues" evidence="14">
    <location>
        <begin position="137"/>
        <end position="148"/>
    </location>
</feature>
<dbReference type="SUPFAM" id="SSF82708">
    <property type="entry name" value="R3H domain"/>
    <property type="match status" value="1"/>
</dbReference>
<organism evidence="17 18">
    <name type="scientific">Hapsidospora chrysogenum (strain ATCC 11550 / CBS 779.69 / DSM 880 / IAM 14645 / JCM 23072 / IMI 49137)</name>
    <name type="common">Acremonium chrysogenum</name>
    <dbReference type="NCBI Taxonomy" id="857340"/>
    <lineage>
        <taxon>Eukaryota</taxon>
        <taxon>Fungi</taxon>
        <taxon>Dikarya</taxon>
        <taxon>Ascomycota</taxon>
        <taxon>Pezizomycotina</taxon>
        <taxon>Sordariomycetes</taxon>
        <taxon>Hypocreomycetidae</taxon>
        <taxon>Hypocreales</taxon>
        <taxon>Bionectriaceae</taxon>
        <taxon>Hapsidospora</taxon>
    </lineage>
</organism>
<evidence type="ECO:0000259" key="16">
    <source>
        <dbReference type="PROSITE" id="PS51061"/>
    </source>
</evidence>
<feature type="compositionally biased region" description="Basic and acidic residues" evidence="14">
    <location>
        <begin position="551"/>
        <end position="560"/>
    </location>
</feature>
<evidence type="ECO:0000256" key="10">
    <source>
        <dbReference type="ARBA" id="ARBA00023242"/>
    </source>
</evidence>
<gene>
    <name evidence="17" type="ORF">ACRE_006980</name>
</gene>
<feature type="compositionally biased region" description="Polar residues" evidence="14">
    <location>
        <begin position="595"/>
        <end position="606"/>
    </location>
</feature>
<dbReference type="InterPro" id="IPR001374">
    <property type="entry name" value="R3H_dom"/>
</dbReference>
<dbReference type="GO" id="GO:0004386">
    <property type="term" value="F:helicase activity"/>
    <property type="evidence" value="ECO:0007669"/>
    <property type="project" value="UniProtKB-KW"/>
</dbReference>
<evidence type="ECO:0000256" key="13">
    <source>
        <dbReference type="PROSITE-ProRule" id="PRU00176"/>
    </source>
</evidence>
<dbReference type="Gene3D" id="3.30.70.330">
    <property type="match status" value="1"/>
</dbReference>
<keyword evidence="9 13" id="KW-0694">RNA-binding</keyword>
<comment type="function">
    <text evidence="11">Regulates global gene expression after oxidative stress. Interacts and stabilizes mRNAs and may regulate their transition between different cytoplasmic components after oxidative stress.</text>
</comment>
<dbReference type="InterPro" id="IPR034186">
    <property type="entry name" value="PIN4-like_RRM"/>
</dbReference>
<sequence>MSQQPPDLSYLDYGTSANRSPGTRQNYGGFNPGLSLPRQSQRPFDGPLGSSALYGGDRSGAGFSRAMDTMGNAAGMPSYLLDNSQQPWNYSSSGVATVNGAVNGPSRSRSVNRRAALPQNWTDQNMGLSAGLQGYPGGLNGNPMGNGGLRVDHPGTHSSPSDLRSSASDGDQLIPTAIVIKNIPFAVRKETLTSIMLEMQLPQPYAFNYHFDNGVFRGLAFANFQSAEDTRIVIDAMNGMDVHGRKLRVEYKKMLPEAERERIEREKRERRGQLEEQHRAPILHQQSSIQSLGGMSQSQQRSGGSHLGDIDLNDPQTLEFYTELAMFKRDESREILVFPPHISPEHRRSIHVLAHHMGLEHQSMGEADARQVTVLKRQPSPTINAPPAASTLDMHKRGLSRAATFDFAADRESRSVSNHYAHVMGRQNPTLEIPGSPDGSNIPNNLRAAKSFADLRSFTPSPSQASSSYLAPGGNMGGAAAARFGDYMSAGGHSGNPGTPGPRDHNALLSSLNNLNLGAFDGNALQSQARTTPGPIGSQRPGAGGANPKGAPERQPRGPDWENPAGFAGRGRANGHAPRGSGMLRPLSPHLYRRTNANCPVDSSDNGARVNPGSGGSRYH</sequence>
<accession>A0A086TGA5</accession>
<feature type="region of interest" description="Disordered" evidence="14">
    <location>
        <begin position="137"/>
        <end position="169"/>
    </location>
</feature>
<dbReference type="PANTHER" id="PTHR23003">
    <property type="entry name" value="RNA RECOGNITION MOTIF RRM DOMAIN CONTAINING PROTEIN"/>
    <property type="match status" value="1"/>
</dbReference>
<keyword evidence="5" id="KW-0547">Nucleotide-binding</keyword>
<keyword evidence="3" id="KW-0963">Cytoplasm</keyword>
<dbReference type="InterPro" id="IPR050374">
    <property type="entry name" value="RRT5_SRSF_SR"/>
</dbReference>
<dbReference type="SMART" id="SM00393">
    <property type="entry name" value="R3H"/>
    <property type="match status" value="1"/>
</dbReference>
<evidence type="ECO:0000256" key="6">
    <source>
        <dbReference type="ARBA" id="ARBA00022801"/>
    </source>
</evidence>
<dbReference type="OrthoDB" id="434258at2759"/>
<dbReference type="GO" id="GO:0003729">
    <property type="term" value="F:mRNA binding"/>
    <property type="evidence" value="ECO:0007669"/>
    <property type="project" value="TreeGrafter"/>
</dbReference>